<evidence type="ECO:0000256" key="1">
    <source>
        <dbReference type="SAM" id="Phobius"/>
    </source>
</evidence>
<dbReference type="OrthoDB" id="5197977at2"/>
<dbReference type="RefSeq" id="WP_091157870.1">
    <property type="nucleotide sequence ID" value="NZ_FNOT01000007.1"/>
</dbReference>
<sequence length="136" mass="13912">MGDRTMLGAATLFTATTVFTTVVSAREQHLPDEPLGFRLPGTVPVHLALGLGSGVAAPWPMPIVAVVAALRAGSGVRWPERTCAILGAGVLVGTLVEPASWGLRPRSARARAAVPLHLLSGAALFLAGTRRMGGAA</sequence>
<keyword evidence="1" id="KW-1133">Transmembrane helix</keyword>
<evidence type="ECO:0000313" key="3">
    <source>
        <dbReference type="Proteomes" id="UP000198921"/>
    </source>
</evidence>
<reference evidence="3" key="1">
    <citation type="submission" date="2016-10" db="EMBL/GenBank/DDBJ databases">
        <authorList>
            <person name="Varghese N."/>
            <person name="Submissions S."/>
        </authorList>
    </citation>
    <scope>NUCLEOTIDE SEQUENCE [LARGE SCALE GENOMIC DNA]</scope>
    <source>
        <strain evidence="3">DSM 45422</strain>
    </source>
</reference>
<keyword evidence="1" id="KW-0812">Transmembrane</keyword>
<dbReference type="Proteomes" id="UP000198921">
    <property type="component" value="Unassembled WGS sequence"/>
</dbReference>
<protein>
    <submittedName>
        <fullName evidence="2">Uncharacterized protein</fullName>
    </submittedName>
</protein>
<keyword evidence="1" id="KW-0472">Membrane</keyword>
<gene>
    <name evidence="2" type="ORF">SAMN05660209_03010</name>
</gene>
<dbReference type="AlphaFoldDB" id="A0A1H3KAX0"/>
<proteinExistence type="predicted"/>
<organism evidence="2 3">
    <name type="scientific">Geodermatophilus africanus</name>
    <dbReference type="NCBI Taxonomy" id="1137993"/>
    <lineage>
        <taxon>Bacteria</taxon>
        <taxon>Bacillati</taxon>
        <taxon>Actinomycetota</taxon>
        <taxon>Actinomycetes</taxon>
        <taxon>Geodermatophilales</taxon>
        <taxon>Geodermatophilaceae</taxon>
        <taxon>Geodermatophilus</taxon>
    </lineage>
</organism>
<keyword evidence="3" id="KW-1185">Reference proteome</keyword>
<name>A0A1H3KAX0_9ACTN</name>
<accession>A0A1H3KAX0</accession>
<feature type="transmembrane region" description="Helical" evidence="1">
    <location>
        <begin position="49"/>
        <end position="70"/>
    </location>
</feature>
<dbReference type="EMBL" id="FNOT01000007">
    <property type="protein sequence ID" value="SDY49291.1"/>
    <property type="molecule type" value="Genomic_DNA"/>
</dbReference>
<evidence type="ECO:0000313" key="2">
    <source>
        <dbReference type="EMBL" id="SDY49291.1"/>
    </source>
</evidence>